<evidence type="ECO:0000256" key="5">
    <source>
        <dbReference type="SAM" id="MobiDB-lite"/>
    </source>
</evidence>
<dbReference type="AlphaFoldDB" id="A0A834SG80"/>
<dbReference type="EMBL" id="JAAIUW010000013">
    <property type="protein sequence ID" value="KAF7803483.1"/>
    <property type="molecule type" value="Genomic_DNA"/>
</dbReference>
<keyword evidence="7" id="KW-1185">Reference proteome</keyword>
<accession>A0A834SG80</accession>
<keyword evidence="4" id="KW-0067">ATP-binding</keyword>
<feature type="compositionally biased region" description="Polar residues" evidence="5">
    <location>
        <begin position="78"/>
        <end position="87"/>
    </location>
</feature>
<evidence type="ECO:0000256" key="4">
    <source>
        <dbReference type="ARBA" id="ARBA00022840"/>
    </source>
</evidence>
<sequence>MEEFPEDDVIRYMKVAFFCTQAVANRRPLMSQVVNMLSRKIRLNEKELTAPGFFQDSGESSMKKSSTDSTSYQISSTPVTITQVTPR</sequence>
<organism evidence="6 7">
    <name type="scientific">Senna tora</name>
    <dbReference type="NCBI Taxonomy" id="362788"/>
    <lineage>
        <taxon>Eukaryota</taxon>
        <taxon>Viridiplantae</taxon>
        <taxon>Streptophyta</taxon>
        <taxon>Embryophyta</taxon>
        <taxon>Tracheophyta</taxon>
        <taxon>Spermatophyta</taxon>
        <taxon>Magnoliopsida</taxon>
        <taxon>eudicotyledons</taxon>
        <taxon>Gunneridae</taxon>
        <taxon>Pentapetalae</taxon>
        <taxon>rosids</taxon>
        <taxon>fabids</taxon>
        <taxon>Fabales</taxon>
        <taxon>Fabaceae</taxon>
        <taxon>Caesalpinioideae</taxon>
        <taxon>Cassia clade</taxon>
        <taxon>Senna</taxon>
    </lineage>
</organism>
<reference evidence="6" key="1">
    <citation type="submission" date="2020-09" db="EMBL/GenBank/DDBJ databases">
        <title>Genome-Enabled Discovery of Anthraquinone Biosynthesis in Senna tora.</title>
        <authorList>
            <person name="Kang S.-H."/>
            <person name="Pandey R.P."/>
            <person name="Lee C.-M."/>
            <person name="Sim J.-S."/>
            <person name="Jeong J.-T."/>
            <person name="Choi B.-S."/>
            <person name="Jung M."/>
            <person name="Ginzburg D."/>
            <person name="Zhao K."/>
            <person name="Won S.Y."/>
            <person name="Oh T.-J."/>
            <person name="Yu Y."/>
            <person name="Kim N.-H."/>
            <person name="Lee O.R."/>
            <person name="Lee T.-H."/>
            <person name="Bashyal P."/>
            <person name="Kim T.-S."/>
            <person name="Lee W.-H."/>
            <person name="Kawkins C."/>
            <person name="Kim C.-K."/>
            <person name="Kim J.S."/>
            <person name="Ahn B.O."/>
            <person name="Rhee S.Y."/>
            <person name="Sohng J.K."/>
        </authorList>
    </citation>
    <scope>NUCLEOTIDE SEQUENCE</scope>
    <source>
        <tissue evidence="6">Leaf</tissue>
    </source>
</reference>
<evidence type="ECO:0000256" key="1">
    <source>
        <dbReference type="ARBA" id="ARBA00022679"/>
    </source>
</evidence>
<dbReference type="GO" id="GO:0016301">
    <property type="term" value="F:kinase activity"/>
    <property type="evidence" value="ECO:0007669"/>
    <property type="project" value="UniProtKB-KW"/>
</dbReference>
<comment type="caution">
    <text evidence="6">The sequence shown here is derived from an EMBL/GenBank/DDBJ whole genome shotgun (WGS) entry which is preliminary data.</text>
</comment>
<keyword evidence="2" id="KW-0547">Nucleotide-binding</keyword>
<dbReference type="InterPro" id="IPR052059">
    <property type="entry name" value="CR_Ser/Thr_kinase"/>
</dbReference>
<dbReference type="GO" id="GO:0005524">
    <property type="term" value="F:ATP binding"/>
    <property type="evidence" value="ECO:0007669"/>
    <property type="project" value="UniProtKB-KW"/>
</dbReference>
<evidence type="ECO:0000313" key="7">
    <source>
        <dbReference type="Proteomes" id="UP000634136"/>
    </source>
</evidence>
<dbReference type="PANTHER" id="PTHR47973">
    <property type="entry name" value="CYSTEINE-RICH RECEPTOR-LIKE PROTEIN KINASE 3"/>
    <property type="match status" value="1"/>
</dbReference>
<evidence type="ECO:0000256" key="2">
    <source>
        <dbReference type="ARBA" id="ARBA00022741"/>
    </source>
</evidence>
<protein>
    <submittedName>
        <fullName evidence="6">Putative serine/threonine-protein kinase isoform X1</fullName>
    </submittedName>
</protein>
<keyword evidence="3 6" id="KW-0418">Kinase</keyword>
<keyword evidence="1" id="KW-0808">Transferase</keyword>
<evidence type="ECO:0000256" key="3">
    <source>
        <dbReference type="ARBA" id="ARBA00022777"/>
    </source>
</evidence>
<name>A0A834SG80_9FABA</name>
<feature type="compositionally biased region" description="Low complexity" evidence="5">
    <location>
        <begin position="67"/>
        <end position="77"/>
    </location>
</feature>
<evidence type="ECO:0000313" key="6">
    <source>
        <dbReference type="EMBL" id="KAF7803483.1"/>
    </source>
</evidence>
<proteinExistence type="predicted"/>
<dbReference type="OrthoDB" id="4062651at2759"/>
<dbReference type="Proteomes" id="UP000634136">
    <property type="component" value="Unassembled WGS sequence"/>
</dbReference>
<feature type="region of interest" description="Disordered" evidence="5">
    <location>
        <begin position="52"/>
        <end position="87"/>
    </location>
</feature>
<gene>
    <name evidence="6" type="ORF">G2W53_042594</name>
</gene>